<dbReference type="Ensembl" id="ENSGEVT00005010073.1">
    <property type="protein sequence ID" value="ENSGEVP00005009604.1"/>
    <property type="gene ID" value="ENSGEVG00005006833.1"/>
</dbReference>
<proteinExistence type="predicted"/>
<reference evidence="1" key="1">
    <citation type="submission" date="2019-06" db="EMBL/GenBank/DDBJ databases">
        <title>G10K-VGP Goodes thornscrub tortoise genome, primary haplotype.</title>
        <authorList>
            <person name="Murphy B."/>
            <person name="Edwards T."/>
            <person name="Rhie A."/>
            <person name="Koren S."/>
            <person name="Phillippy A."/>
            <person name="Fedrigo O."/>
            <person name="Haase B."/>
            <person name="Mountcastle J."/>
            <person name="Lewin H."/>
            <person name="Damas J."/>
            <person name="Howe K."/>
            <person name="Formenti G."/>
            <person name="Myers G."/>
            <person name="Durbin R."/>
            <person name="Jarvis E.D."/>
        </authorList>
    </citation>
    <scope>NUCLEOTIDE SEQUENCE [LARGE SCALE GENOMIC DNA]</scope>
</reference>
<organism evidence="1 2">
    <name type="scientific">Gopherus evgoodei</name>
    <name type="common">Goodes thornscrub tortoise</name>
    <dbReference type="NCBI Taxonomy" id="1825980"/>
    <lineage>
        <taxon>Eukaryota</taxon>
        <taxon>Metazoa</taxon>
        <taxon>Chordata</taxon>
        <taxon>Craniata</taxon>
        <taxon>Vertebrata</taxon>
        <taxon>Euteleostomi</taxon>
        <taxon>Archelosauria</taxon>
        <taxon>Testudinata</taxon>
        <taxon>Testudines</taxon>
        <taxon>Cryptodira</taxon>
        <taxon>Durocryptodira</taxon>
        <taxon>Testudinoidea</taxon>
        <taxon>Testudinidae</taxon>
        <taxon>Gopherus</taxon>
    </lineage>
</organism>
<dbReference type="Proteomes" id="UP000694390">
    <property type="component" value="Chromosome 2"/>
</dbReference>
<dbReference type="OrthoDB" id="10446955at2759"/>
<reference evidence="1" key="3">
    <citation type="submission" date="2025-09" db="UniProtKB">
        <authorList>
            <consortium name="Ensembl"/>
        </authorList>
    </citation>
    <scope>IDENTIFICATION</scope>
</reference>
<dbReference type="AlphaFoldDB" id="A0A8C4W3I2"/>
<reference evidence="1" key="2">
    <citation type="submission" date="2025-08" db="UniProtKB">
        <authorList>
            <consortium name="Ensembl"/>
        </authorList>
    </citation>
    <scope>IDENTIFICATION</scope>
</reference>
<accession>A0A8C4W3I2</accession>
<protein>
    <submittedName>
        <fullName evidence="1">Uncharacterized protein</fullName>
    </submittedName>
</protein>
<name>A0A8C4W3I2_9SAUR</name>
<keyword evidence="2" id="KW-1185">Reference proteome</keyword>
<sequence length="46" mass="5312">GVPESTGALSGIDISHAEEYQPPIWKSYCELILKPSLKILIKQWWW</sequence>
<evidence type="ECO:0000313" key="2">
    <source>
        <dbReference type="Proteomes" id="UP000694390"/>
    </source>
</evidence>
<evidence type="ECO:0000313" key="1">
    <source>
        <dbReference type="Ensembl" id="ENSGEVP00005009604.1"/>
    </source>
</evidence>